<protein>
    <submittedName>
        <fullName evidence="2">Uncharacterized protein</fullName>
    </submittedName>
</protein>
<gene>
    <name evidence="2" type="ORF">MERR_LOCUS25663</name>
</gene>
<keyword evidence="3" id="KW-1185">Reference proteome</keyword>
<evidence type="ECO:0000256" key="1">
    <source>
        <dbReference type="SAM" id="MobiDB-lite"/>
    </source>
</evidence>
<evidence type="ECO:0000313" key="2">
    <source>
        <dbReference type="EMBL" id="CAA7038428.1"/>
    </source>
</evidence>
<accession>A0A6D2JML5</accession>
<proteinExistence type="predicted"/>
<dbReference type="Proteomes" id="UP000467841">
    <property type="component" value="Unassembled WGS sequence"/>
</dbReference>
<name>A0A6D2JML5_9BRAS</name>
<feature type="region of interest" description="Disordered" evidence="1">
    <location>
        <begin position="24"/>
        <end position="57"/>
    </location>
</feature>
<sequence length="169" mass="18176">MKKTAKPNLARSAPALGLNCADWASKTASGRPRRSDGRSGRSAGQSGLWPSRNGRGRMFGRPAWSDGWIGRWKSRPDAGRSFPGSDGVRAVVRESCAAARRYFPARALVVRGWRGRCGVADRGLSFPGRDRDRPSGFLAETSDGRIGFGRARNIRSSASRTAGLGADSR</sequence>
<organism evidence="2 3">
    <name type="scientific">Microthlaspi erraticum</name>
    <dbReference type="NCBI Taxonomy" id="1685480"/>
    <lineage>
        <taxon>Eukaryota</taxon>
        <taxon>Viridiplantae</taxon>
        <taxon>Streptophyta</taxon>
        <taxon>Embryophyta</taxon>
        <taxon>Tracheophyta</taxon>
        <taxon>Spermatophyta</taxon>
        <taxon>Magnoliopsida</taxon>
        <taxon>eudicotyledons</taxon>
        <taxon>Gunneridae</taxon>
        <taxon>Pentapetalae</taxon>
        <taxon>rosids</taxon>
        <taxon>malvids</taxon>
        <taxon>Brassicales</taxon>
        <taxon>Brassicaceae</taxon>
        <taxon>Coluteocarpeae</taxon>
        <taxon>Microthlaspi</taxon>
    </lineage>
</organism>
<comment type="caution">
    <text evidence="2">The sequence shown here is derived from an EMBL/GenBank/DDBJ whole genome shotgun (WGS) entry which is preliminary data.</text>
</comment>
<dbReference type="AlphaFoldDB" id="A0A6D2JML5"/>
<dbReference type="EMBL" id="CACVBM020001193">
    <property type="protein sequence ID" value="CAA7038428.1"/>
    <property type="molecule type" value="Genomic_DNA"/>
</dbReference>
<reference evidence="2" key="1">
    <citation type="submission" date="2020-01" db="EMBL/GenBank/DDBJ databases">
        <authorList>
            <person name="Mishra B."/>
        </authorList>
    </citation>
    <scope>NUCLEOTIDE SEQUENCE [LARGE SCALE GENOMIC DNA]</scope>
</reference>
<evidence type="ECO:0000313" key="3">
    <source>
        <dbReference type="Proteomes" id="UP000467841"/>
    </source>
</evidence>